<reference evidence="2 3" key="1">
    <citation type="submission" date="2015-04" db="EMBL/GenBank/DDBJ databases">
        <title>Complete genome sequence of Schizopora paradoxa KUC8140, a cosmopolitan wood degrader in East Asia.</title>
        <authorList>
            <consortium name="DOE Joint Genome Institute"/>
            <person name="Min B."/>
            <person name="Park H."/>
            <person name="Jang Y."/>
            <person name="Kim J.-J."/>
            <person name="Kim K.H."/>
            <person name="Pangilinan J."/>
            <person name="Lipzen A."/>
            <person name="Riley R."/>
            <person name="Grigoriev I.V."/>
            <person name="Spatafora J.W."/>
            <person name="Choi I.-G."/>
        </authorList>
    </citation>
    <scope>NUCLEOTIDE SEQUENCE [LARGE SCALE GENOMIC DNA]</scope>
    <source>
        <strain evidence="2 3">KUC8140</strain>
    </source>
</reference>
<evidence type="ECO:0000256" key="1">
    <source>
        <dbReference type="SAM" id="MobiDB-lite"/>
    </source>
</evidence>
<organism evidence="2 3">
    <name type="scientific">Schizopora paradoxa</name>
    <dbReference type="NCBI Taxonomy" id="27342"/>
    <lineage>
        <taxon>Eukaryota</taxon>
        <taxon>Fungi</taxon>
        <taxon>Dikarya</taxon>
        <taxon>Basidiomycota</taxon>
        <taxon>Agaricomycotina</taxon>
        <taxon>Agaricomycetes</taxon>
        <taxon>Hymenochaetales</taxon>
        <taxon>Schizoporaceae</taxon>
        <taxon>Schizopora</taxon>
    </lineage>
</organism>
<dbReference type="EMBL" id="KQ086363">
    <property type="protein sequence ID" value="KLO05104.1"/>
    <property type="molecule type" value="Genomic_DNA"/>
</dbReference>
<keyword evidence="3" id="KW-1185">Reference proteome</keyword>
<gene>
    <name evidence="2" type="ORF">SCHPADRAFT_1003058</name>
</gene>
<dbReference type="InParanoid" id="A0A0H2R088"/>
<dbReference type="Proteomes" id="UP000053477">
    <property type="component" value="Unassembled WGS sequence"/>
</dbReference>
<dbReference type="AlphaFoldDB" id="A0A0H2R088"/>
<accession>A0A0H2R088</accession>
<sequence length="134" mass="14480">MSDDAATAKPPSSRGAAEKNGETTQAAPSVDQKGKGKRTATDAELEEAKPSKEKAKGKAVEEDDDEDEDDSDEEEEDGEGEDDSEEDEEEELGAMDMGNIRASRTRQRKPINYASEEALAAAGLTRKELDEDDD</sequence>
<feature type="region of interest" description="Disordered" evidence="1">
    <location>
        <begin position="1"/>
        <end position="113"/>
    </location>
</feature>
<dbReference type="OrthoDB" id="3364766at2759"/>
<feature type="compositionally biased region" description="Acidic residues" evidence="1">
    <location>
        <begin position="61"/>
        <end position="93"/>
    </location>
</feature>
<proteinExistence type="predicted"/>
<evidence type="ECO:0000313" key="2">
    <source>
        <dbReference type="EMBL" id="KLO05104.1"/>
    </source>
</evidence>
<evidence type="ECO:0000313" key="3">
    <source>
        <dbReference type="Proteomes" id="UP000053477"/>
    </source>
</evidence>
<protein>
    <recommendedName>
        <fullName evidence="4">Histone chaperone domain-containing protein</fullName>
    </recommendedName>
</protein>
<dbReference type="STRING" id="27342.A0A0H2R088"/>
<evidence type="ECO:0008006" key="4">
    <source>
        <dbReference type="Google" id="ProtNLM"/>
    </source>
</evidence>
<name>A0A0H2R088_9AGAM</name>
<feature type="compositionally biased region" description="Basic and acidic residues" evidence="1">
    <location>
        <begin position="46"/>
        <end position="60"/>
    </location>
</feature>